<accession>A0A3N4KS76</accession>
<dbReference type="OrthoDB" id="6692864at2759"/>
<feature type="transmembrane region" description="Helical" evidence="8">
    <location>
        <begin position="52"/>
        <end position="71"/>
    </location>
</feature>
<keyword evidence="8" id="KW-0812">Transmembrane</keyword>
<dbReference type="GO" id="GO:0005506">
    <property type="term" value="F:iron ion binding"/>
    <property type="evidence" value="ECO:0007669"/>
    <property type="project" value="InterPro"/>
</dbReference>
<dbReference type="InterPro" id="IPR002401">
    <property type="entry name" value="Cyt_P450_E_grp-I"/>
</dbReference>
<dbReference type="AlphaFoldDB" id="A0A3N4KS76"/>
<comment type="similarity">
    <text evidence="2">Belongs to the cytochrome P450 family.</text>
</comment>
<dbReference type="InterPro" id="IPR036396">
    <property type="entry name" value="Cyt_P450_sf"/>
</dbReference>
<dbReference type="Proteomes" id="UP000277580">
    <property type="component" value="Unassembled WGS sequence"/>
</dbReference>
<organism evidence="9 10">
    <name type="scientific">Morchella conica CCBAS932</name>
    <dbReference type="NCBI Taxonomy" id="1392247"/>
    <lineage>
        <taxon>Eukaryota</taxon>
        <taxon>Fungi</taxon>
        <taxon>Dikarya</taxon>
        <taxon>Ascomycota</taxon>
        <taxon>Pezizomycotina</taxon>
        <taxon>Pezizomycetes</taxon>
        <taxon>Pezizales</taxon>
        <taxon>Morchellaceae</taxon>
        <taxon>Morchella</taxon>
    </lineage>
</organism>
<evidence type="ECO:0000256" key="6">
    <source>
        <dbReference type="ARBA" id="ARBA00023033"/>
    </source>
</evidence>
<name>A0A3N4KS76_9PEZI</name>
<feature type="transmembrane region" description="Helical" evidence="8">
    <location>
        <begin position="20"/>
        <end position="40"/>
    </location>
</feature>
<keyword evidence="8" id="KW-0472">Membrane</keyword>
<dbReference type="InParanoid" id="A0A3N4KS76"/>
<reference evidence="9 10" key="1">
    <citation type="journal article" date="2018" name="Nat. Ecol. Evol.">
        <title>Pezizomycetes genomes reveal the molecular basis of ectomycorrhizal truffle lifestyle.</title>
        <authorList>
            <person name="Murat C."/>
            <person name="Payen T."/>
            <person name="Noel B."/>
            <person name="Kuo A."/>
            <person name="Morin E."/>
            <person name="Chen J."/>
            <person name="Kohler A."/>
            <person name="Krizsan K."/>
            <person name="Balestrini R."/>
            <person name="Da Silva C."/>
            <person name="Montanini B."/>
            <person name="Hainaut M."/>
            <person name="Levati E."/>
            <person name="Barry K.W."/>
            <person name="Belfiori B."/>
            <person name="Cichocki N."/>
            <person name="Clum A."/>
            <person name="Dockter R.B."/>
            <person name="Fauchery L."/>
            <person name="Guy J."/>
            <person name="Iotti M."/>
            <person name="Le Tacon F."/>
            <person name="Lindquist E.A."/>
            <person name="Lipzen A."/>
            <person name="Malagnac F."/>
            <person name="Mello A."/>
            <person name="Molinier V."/>
            <person name="Miyauchi S."/>
            <person name="Poulain J."/>
            <person name="Riccioni C."/>
            <person name="Rubini A."/>
            <person name="Sitrit Y."/>
            <person name="Splivallo R."/>
            <person name="Traeger S."/>
            <person name="Wang M."/>
            <person name="Zifcakova L."/>
            <person name="Wipf D."/>
            <person name="Zambonelli A."/>
            <person name="Paolocci F."/>
            <person name="Nowrousian M."/>
            <person name="Ottonello S."/>
            <person name="Baldrian P."/>
            <person name="Spatafora J.W."/>
            <person name="Henrissat B."/>
            <person name="Nagy L.G."/>
            <person name="Aury J.M."/>
            <person name="Wincker P."/>
            <person name="Grigoriev I.V."/>
            <person name="Bonfante P."/>
            <person name="Martin F.M."/>
        </authorList>
    </citation>
    <scope>NUCLEOTIDE SEQUENCE [LARGE SCALE GENOMIC DNA]</scope>
    <source>
        <strain evidence="9 10">CCBAS932</strain>
    </source>
</reference>
<evidence type="ECO:0000256" key="2">
    <source>
        <dbReference type="ARBA" id="ARBA00010617"/>
    </source>
</evidence>
<dbReference type="EMBL" id="ML119123">
    <property type="protein sequence ID" value="RPB13454.1"/>
    <property type="molecule type" value="Genomic_DNA"/>
</dbReference>
<evidence type="ECO:0000313" key="10">
    <source>
        <dbReference type="Proteomes" id="UP000277580"/>
    </source>
</evidence>
<evidence type="ECO:0000256" key="5">
    <source>
        <dbReference type="ARBA" id="ARBA00023004"/>
    </source>
</evidence>
<dbReference type="STRING" id="1392247.A0A3N4KS76"/>
<proteinExistence type="inferred from homology"/>
<keyword evidence="8" id="KW-1133">Transmembrane helix</keyword>
<comment type="cofactor">
    <cofactor evidence="1 7">
        <name>heme</name>
        <dbReference type="ChEBI" id="CHEBI:30413"/>
    </cofactor>
</comment>
<keyword evidence="3 7" id="KW-0479">Metal-binding</keyword>
<keyword evidence="10" id="KW-1185">Reference proteome</keyword>
<dbReference type="GO" id="GO:0016705">
    <property type="term" value="F:oxidoreductase activity, acting on paired donors, with incorporation or reduction of molecular oxygen"/>
    <property type="evidence" value="ECO:0007669"/>
    <property type="project" value="InterPro"/>
</dbReference>
<keyword evidence="4" id="KW-0560">Oxidoreductase</keyword>
<evidence type="ECO:0000256" key="8">
    <source>
        <dbReference type="SAM" id="Phobius"/>
    </source>
</evidence>
<dbReference type="GO" id="GO:0020037">
    <property type="term" value="F:heme binding"/>
    <property type="evidence" value="ECO:0007669"/>
    <property type="project" value="InterPro"/>
</dbReference>
<dbReference type="PRINTS" id="PR00463">
    <property type="entry name" value="EP450I"/>
</dbReference>
<dbReference type="PANTHER" id="PTHR24305:SF187">
    <property type="entry name" value="P450, PUTATIVE (EUROFUNG)-RELATED"/>
    <property type="match status" value="1"/>
</dbReference>
<dbReference type="InterPro" id="IPR001128">
    <property type="entry name" value="Cyt_P450"/>
</dbReference>
<dbReference type="Pfam" id="PF00067">
    <property type="entry name" value="p450"/>
    <property type="match status" value="1"/>
</dbReference>
<feature type="binding site" description="axial binding residue" evidence="7">
    <location>
        <position position="506"/>
    </location>
    <ligand>
        <name>heme</name>
        <dbReference type="ChEBI" id="CHEBI:30413"/>
    </ligand>
    <ligandPart>
        <name>Fe</name>
        <dbReference type="ChEBI" id="CHEBI:18248"/>
    </ligandPart>
</feature>
<dbReference type="SUPFAM" id="SSF48264">
    <property type="entry name" value="Cytochrome P450"/>
    <property type="match status" value="1"/>
</dbReference>
<dbReference type="PRINTS" id="PR00385">
    <property type="entry name" value="P450"/>
</dbReference>
<keyword evidence="5 7" id="KW-0408">Iron</keyword>
<dbReference type="GO" id="GO:0004497">
    <property type="term" value="F:monooxygenase activity"/>
    <property type="evidence" value="ECO:0007669"/>
    <property type="project" value="UniProtKB-KW"/>
</dbReference>
<feature type="transmembrane region" description="Helical" evidence="8">
    <location>
        <begin position="83"/>
        <end position="103"/>
    </location>
</feature>
<protein>
    <submittedName>
        <fullName evidence="9">Cytochrome P450</fullName>
    </submittedName>
</protein>
<evidence type="ECO:0000313" key="9">
    <source>
        <dbReference type="EMBL" id="RPB13454.1"/>
    </source>
</evidence>
<dbReference type="CDD" id="cd11061">
    <property type="entry name" value="CYP67-like"/>
    <property type="match status" value="1"/>
</dbReference>
<dbReference type="PANTHER" id="PTHR24305">
    <property type="entry name" value="CYTOCHROME P450"/>
    <property type="match status" value="1"/>
</dbReference>
<gene>
    <name evidence="9" type="ORF">P167DRAFT_535142</name>
</gene>
<evidence type="ECO:0000256" key="3">
    <source>
        <dbReference type="ARBA" id="ARBA00022723"/>
    </source>
</evidence>
<evidence type="ECO:0000256" key="7">
    <source>
        <dbReference type="PIRSR" id="PIRSR602401-1"/>
    </source>
</evidence>
<keyword evidence="6" id="KW-0503">Monooxygenase</keyword>
<dbReference type="Gene3D" id="1.10.630.10">
    <property type="entry name" value="Cytochrome P450"/>
    <property type="match status" value="1"/>
</dbReference>
<sequence>MASNIVIRLSQGLTVLADLPLYQLSLLSFTTAVTSHITYFCHSERDLIAKQIFLVAIFAPLAFQSLFQFHLKLPFWSCVQLTSTIYGSFLLGMWSSMVVYRIWFHPLRNFPGPFWAKVTKLWIPYTHWRTNWQYHLVMLELHKKYGDIVRIGPNDISINHADGLQALAKAKKGTWYNFADGEHSLQSTRNSKTHAIRRRVWDKAFTTKAVQDYLPRVLKYTDTLMAHISKNAGSPINVTDWFNNFMLDIMGDLAFGKPFNYMKPEKRVGAFDFGAVMHDSAYVISSLGQVSYSFTILSMLGAGGDVQRFLDFCTDLVRERKTYTPKERDIFSYILDAEPQNVGEHKLSLMGETRLIVVAASDTTSATLVAIFALLGTHPHQLRKLRADIDAIYDAYPDERVPKEIINGGTPATRHLEATITEALRMSPAVANGVQRMTPSDGIVVDGVSIPGGVNAIYCFRAAHMDERWFPDAQEFKPERWYEADKETLARQRSAYAPFWLGSYECVGKPLANMQLRIVTSQLLRKFDIRLAEENVDVWKMLNRSKDLFTTMMAPTNVIFTPRGSS</sequence>
<dbReference type="InterPro" id="IPR050121">
    <property type="entry name" value="Cytochrome_P450_monoxygenase"/>
</dbReference>
<evidence type="ECO:0000256" key="1">
    <source>
        <dbReference type="ARBA" id="ARBA00001971"/>
    </source>
</evidence>
<keyword evidence="7" id="KW-0349">Heme</keyword>
<evidence type="ECO:0000256" key="4">
    <source>
        <dbReference type="ARBA" id="ARBA00023002"/>
    </source>
</evidence>